<protein>
    <submittedName>
        <fullName evidence="2">Uncharacterized protein</fullName>
    </submittedName>
</protein>
<evidence type="ECO:0000313" key="3">
    <source>
        <dbReference type="Proteomes" id="UP000015453"/>
    </source>
</evidence>
<name>S8EH90_9LAMI</name>
<organism evidence="2 3">
    <name type="scientific">Genlisea aurea</name>
    <dbReference type="NCBI Taxonomy" id="192259"/>
    <lineage>
        <taxon>Eukaryota</taxon>
        <taxon>Viridiplantae</taxon>
        <taxon>Streptophyta</taxon>
        <taxon>Embryophyta</taxon>
        <taxon>Tracheophyta</taxon>
        <taxon>Spermatophyta</taxon>
        <taxon>Magnoliopsida</taxon>
        <taxon>eudicotyledons</taxon>
        <taxon>Gunneridae</taxon>
        <taxon>Pentapetalae</taxon>
        <taxon>asterids</taxon>
        <taxon>lamiids</taxon>
        <taxon>Lamiales</taxon>
        <taxon>Lentibulariaceae</taxon>
        <taxon>Genlisea</taxon>
    </lineage>
</organism>
<comment type="caution">
    <text evidence="2">The sequence shown here is derived from an EMBL/GenBank/DDBJ whole genome shotgun (WGS) entry which is preliminary data.</text>
</comment>
<dbReference type="OrthoDB" id="1095098at2759"/>
<dbReference type="AlphaFoldDB" id="S8EH90"/>
<dbReference type="PANTHER" id="PTHR33972:SF2">
    <property type="entry name" value="OS04G0606700 PROTEIN"/>
    <property type="match status" value="1"/>
</dbReference>
<reference evidence="2 3" key="1">
    <citation type="journal article" date="2013" name="BMC Genomics">
        <title>The miniature genome of a carnivorous plant Genlisea aurea contains a low number of genes and short non-coding sequences.</title>
        <authorList>
            <person name="Leushkin E.V."/>
            <person name="Sutormin R.A."/>
            <person name="Nabieva E.R."/>
            <person name="Penin A.A."/>
            <person name="Kondrashov A.S."/>
            <person name="Logacheva M.D."/>
        </authorList>
    </citation>
    <scope>NUCLEOTIDE SEQUENCE [LARGE SCALE GENOMIC DNA]</scope>
</reference>
<accession>S8EH90</accession>
<evidence type="ECO:0000313" key="2">
    <source>
        <dbReference type="EMBL" id="EPS72062.1"/>
    </source>
</evidence>
<dbReference type="PANTHER" id="PTHR33972">
    <property type="entry name" value="EXPRESSED PROTEIN"/>
    <property type="match status" value="1"/>
</dbReference>
<dbReference type="Proteomes" id="UP000015453">
    <property type="component" value="Unassembled WGS sequence"/>
</dbReference>
<evidence type="ECO:0000256" key="1">
    <source>
        <dbReference type="SAM" id="MobiDB-lite"/>
    </source>
</evidence>
<sequence length="67" mass="7303">LIELDPDAAASSSLNDSTDSSAGVIAIGISRLEDAIHGIIVRRAAPDWLPFLPGFSYWMPRRRSRHG</sequence>
<dbReference type="EMBL" id="AUSU01000986">
    <property type="protein sequence ID" value="EPS72062.1"/>
    <property type="molecule type" value="Genomic_DNA"/>
</dbReference>
<feature type="compositionally biased region" description="Low complexity" evidence="1">
    <location>
        <begin position="7"/>
        <end position="20"/>
    </location>
</feature>
<feature type="non-terminal residue" evidence="2">
    <location>
        <position position="1"/>
    </location>
</feature>
<feature type="region of interest" description="Disordered" evidence="1">
    <location>
        <begin position="1"/>
        <end position="20"/>
    </location>
</feature>
<keyword evidence="3" id="KW-1185">Reference proteome</keyword>
<gene>
    <name evidence="2" type="ORF">M569_02702</name>
</gene>
<proteinExistence type="predicted"/>
<feature type="non-terminal residue" evidence="2">
    <location>
        <position position="67"/>
    </location>
</feature>